<dbReference type="PRINTS" id="PR00420">
    <property type="entry name" value="RNGMNOXGNASE"/>
</dbReference>
<keyword evidence="1" id="KW-0560">Oxidoreductase</keyword>
<dbReference type="PANTHER" id="PTHR13789:SF309">
    <property type="entry name" value="PUTATIVE (AFU_ORTHOLOGUE AFUA_6G14510)-RELATED"/>
    <property type="match status" value="1"/>
</dbReference>
<dbReference type="RefSeq" id="WP_264794693.1">
    <property type="nucleotide sequence ID" value="NZ_BRVS01000004.1"/>
</dbReference>
<evidence type="ECO:0000256" key="1">
    <source>
        <dbReference type="ARBA" id="ARBA00023002"/>
    </source>
</evidence>
<evidence type="ECO:0000256" key="2">
    <source>
        <dbReference type="ARBA" id="ARBA00023033"/>
    </source>
</evidence>
<organism evidence="4 5">
    <name type="scientific">Arthrobacter mangrovi</name>
    <dbReference type="NCBI Taxonomy" id="2966350"/>
    <lineage>
        <taxon>Bacteria</taxon>
        <taxon>Bacillati</taxon>
        <taxon>Actinomycetota</taxon>
        <taxon>Actinomycetes</taxon>
        <taxon>Micrococcales</taxon>
        <taxon>Micrococcaceae</taxon>
        <taxon>Arthrobacter</taxon>
    </lineage>
</organism>
<dbReference type="Pfam" id="PF01494">
    <property type="entry name" value="FAD_binding_3"/>
    <property type="match status" value="1"/>
</dbReference>
<dbReference type="SUPFAM" id="SSF54373">
    <property type="entry name" value="FAD-linked reductases, C-terminal domain"/>
    <property type="match status" value="1"/>
</dbReference>
<evidence type="ECO:0000259" key="3">
    <source>
        <dbReference type="Pfam" id="PF01494"/>
    </source>
</evidence>
<dbReference type="Proteomes" id="UP001209654">
    <property type="component" value="Unassembled WGS sequence"/>
</dbReference>
<evidence type="ECO:0000313" key="5">
    <source>
        <dbReference type="Proteomes" id="UP001209654"/>
    </source>
</evidence>
<name>A0ABQ5MRD9_9MICC</name>
<sequence>MPKRIAIIGAGIGGLTLAIDLQRKGLDVRIYEQTPVLKEVGAAVALSANATRFYMDRFGMAAQLGDKWAEVDGLIFRDGRTGEQISRLSSREEYRRRYGAPYAGIHRADLQAVLFGALDPASLHLSKRMTGIDDAGPAARLTFADGDEAEADLVIGADGARSLTRRLLLGYDDARYSGCTAARGIVAPELLPSLPDPEAIQFWMGPGGHLLHYPIGNGDQNFFLVKRESVPWAEKGWVVPAEDKKHIEPFAHWAPAVVEMISAVPVHEQWALFYRPPLTRWSQGRVTLLGDAAHATVPHHGQGANQSIEDAIVLSDLLSGSTDWDRARTEYEERRRFRTRKVVDASVTVGEMLHLPDGARAQERNARLAAPGAFDRHLDWIHAFRADDQVPASPAVAT</sequence>
<dbReference type="SUPFAM" id="SSF51905">
    <property type="entry name" value="FAD/NAD(P)-binding domain"/>
    <property type="match status" value="1"/>
</dbReference>
<protein>
    <submittedName>
        <fullName evidence="4">Salicylate hydroxylase</fullName>
    </submittedName>
</protein>
<dbReference type="InterPro" id="IPR002938">
    <property type="entry name" value="FAD-bd"/>
</dbReference>
<accession>A0ABQ5MRD9</accession>
<evidence type="ECO:0000313" key="4">
    <source>
        <dbReference type="EMBL" id="GLB66544.1"/>
    </source>
</evidence>
<comment type="caution">
    <text evidence="4">The sequence shown here is derived from an EMBL/GenBank/DDBJ whole genome shotgun (WGS) entry which is preliminary data.</text>
</comment>
<reference evidence="4 5" key="1">
    <citation type="journal article" date="2023" name="Int. J. Syst. Evol. Microbiol.">
        <title>Arthrobacter mangrovi sp. nov., an actinobacterium isolated from the rhizosphere of a mangrove.</title>
        <authorList>
            <person name="Hamada M."/>
            <person name="Saitou S."/>
            <person name="Enomoto N."/>
            <person name="Nanri K."/>
            <person name="Hidaka K."/>
            <person name="Miura T."/>
            <person name="Tamura T."/>
        </authorList>
    </citation>
    <scope>NUCLEOTIDE SEQUENCE [LARGE SCALE GENOMIC DNA]</scope>
    <source>
        <strain evidence="4 5">NBRC 112813</strain>
    </source>
</reference>
<dbReference type="PANTHER" id="PTHR13789">
    <property type="entry name" value="MONOOXYGENASE"/>
    <property type="match status" value="1"/>
</dbReference>
<dbReference type="InterPro" id="IPR036188">
    <property type="entry name" value="FAD/NAD-bd_sf"/>
</dbReference>
<keyword evidence="5" id="KW-1185">Reference proteome</keyword>
<dbReference type="Gene3D" id="3.50.50.60">
    <property type="entry name" value="FAD/NAD(P)-binding domain"/>
    <property type="match status" value="1"/>
</dbReference>
<keyword evidence="2" id="KW-0503">Monooxygenase</keyword>
<feature type="domain" description="FAD-binding" evidence="3">
    <location>
        <begin position="5"/>
        <end position="345"/>
    </location>
</feature>
<proteinExistence type="predicted"/>
<gene>
    <name evidence="4" type="ORF">AHIS1636_09830</name>
</gene>
<dbReference type="EMBL" id="BRVS01000004">
    <property type="protein sequence ID" value="GLB66544.1"/>
    <property type="molecule type" value="Genomic_DNA"/>
</dbReference>
<dbReference type="InterPro" id="IPR050493">
    <property type="entry name" value="FAD-dep_Monooxygenase_BioMet"/>
</dbReference>